<feature type="transmembrane region" description="Helical" evidence="1">
    <location>
        <begin position="6"/>
        <end position="31"/>
    </location>
</feature>
<evidence type="ECO:0000256" key="1">
    <source>
        <dbReference type="SAM" id="Phobius"/>
    </source>
</evidence>
<proteinExistence type="predicted"/>
<dbReference type="KEGG" id="btr:BT_2134"/>
<keyword evidence="3" id="KW-1185">Reference proteome</keyword>
<feature type="transmembrane region" description="Helical" evidence="1">
    <location>
        <begin position="81"/>
        <end position="101"/>
    </location>
</feature>
<dbReference type="HOGENOM" id="CLU_2204854_0_0_5"/>
<keyword evidence="1" id="KW-0812">Transmembrane</keyword>
<evidence type="ECO:0000313" key="2">
    <source>
        <dbReference type="EMBL" id="CAK02256.1"/>
    </source>
</evidence>
<organism evidence="2 3">
    <name type="scientific">Bartonella tribocorum (strain DSM 28219 / CCUG 45778 / CIP 105476 / IBS 506)</name>
    <dbReference type="NCBI Taxonomy" id="382640"/>
    <lineage>
        <taxon>Bacteria</taxon>
        <taxon>Pseudomonadati</taxon>
        <taxon>Pseudomonadota</taxon>
        <taxon>Alphaproteobacteria</taxon>
        <taxon>Hyphomicrobiales</taxon>
        <taxon>Bartonellaceae</taxon>
        <taxon>Bartonella</taxon>
    </lineage>
</organism>
<keyword evidence="1" id="KW-1133">Transmembrane helix</keyword>
<name>A9IXX4_BART1</name>
<sequence length="107" mass="12138">MMSLDGVILPLLMFLGMMSLAVASIYISARIAMKRLGLTKKAFFRNSVFCFFVGLASQWGYGMAEHLGLSWLWFSIPWVFYVLWGMIFGLVFALVFALIDLRAKRLG</sequence>
<gene>
    <name evidence="2" type="ordered locus">BT_2134</name>
</gene>
<dbReference type="EMBL" id="AM260525">
    <property type="protein sequence ID" value="CAK02256.1"/>
    <property type="molecule type" value="Genomic_DNA"/>
</dbReference>
<dbReference type="eggNOG" id="ENOG503145C">
    <property type="taxonomic scope" value="Bacteria"/>
</dbReference>
<evidence type="ECO:0000313" key="3">
    <source>
        <dbReference type="Proteomes" id="UP000001592"/>
    </source>
</evidence>
<feature type="transmembrane region" description="Helical" evidence="1">
    <location>
        <begin position="43"/>
        <end position="61"/>
    </location>
</feature>
<dbReference type="Proteomes" id="UP000001592">
    <property type="component" value="Chromosome"/>
</dbReference>
<keyword evidence="1" id="KW-0472">Membrane</keyword>
<accession>A9IXX4</accession>
<reference evidence="2 3" key="1">
    <citation type="journal article" date="2007" name="Nat. Genet.">
        <title>Genomic analysis of Bartonella identifies type IV secretion systems as host adaptability factors.</title>
        <authorList>
            <person name="Saenz H.L."/>
            <person name="Engel P."/>
            <person name="Stoeckli M.C."/>
            <person name="Lanz C."/>
            <person name="Raddatz G."/>
            <person name="Vayssier-Taussat M."/>
            <person name="Birtles R."/>
            <person name="Schuster S.C."/>
            <person name="Dehio C."/>
        </authorList>
    </citation>
    <scope>NUCLEOTIDE SEQUENCE [LARGE SCALE GENOMIC DNA]</scope>
    <source>
        <strain evidence="3">DSM 28219 / CCUG 45778 / CIP 105476 / IBS 506</strain>
    </source>
</reference>
<protein>
    <submittedName>
        <fullName evidence="2">Uncharacterized protein</fullName>
    </submittedName>
</protein>
<dbReference type="AlphaFoldDB" id="A9IXX4"/>